<gene>
    <name evidence="2" type="ORF">GCM10010517_80770</name>
</gene>
<protein>
    <submittedName>
        <fullName evidence="2">Uncharacterized protein</fullName>
    </submittedName>
</protein>
<dbReference type="EMBL" id="BAAAVI010000131">
    <property type="protein sequence ID" value="GAA2914291.1"/>
    <property type="molecule type" value="Genomic_DNA"/>
</dbReference>
<keyword evidence="3" id="KW-1185">Reference proteome</keyword>
<sequence>MSVPRPLRTASGVPVHKPQENRERAVGQGAMQLWQGGVMHWVGDGPEARKSIDTSL</sequence>
<accession>A0ABN3WGX0</accession>
<evidence type="ECO:0000313" key="2">
    <source>
        <dbReference type="EMBL" id="GAA2914291.1"/>
    </source>
</evidence>
<comment type="caution">
    <text evidence="2">The sequence shown here is derived from an EMBL/GenBank/DDBJ whole genome shotgun (WGS) entry which is preliminary data.</text>
</comment>
<evidence type="ECO:0000313" key="3">
    <source>
        <dbReference type="Proteomes" id="UP001500831"/>
    </source>
</evidence>
<proteinExistence type="predicted"/>
<name>A0ABN3WGX0_9ACTN</name>
<organism evidence="2 3">
    <name type="scientific">Streptosporangium fragile</name>
    <dbReference type="NCBI Taxonomy" id="46186"/>
    <lineage>
        <taxon>Bacteria</taxon>
        <taxon>Bacillati</taxon>
        <taxon>Actinomycetota</taxon>
        <taxon>Actinomycetes</taxon>
        <taxon>Streptosporangiales</taxon>
        <taxon>Streptosporangiaceae</taxon>
        <taxon>Streptosporangium</taxon>
    </lineage>
</organism>
<reference evidence="2 3" key="1">
    <citation type="journal article" date="2019" name="Int. J. Syst. Evol. Microbiol.">
        <title>The Global Catalogue of Microorganisms (GCM) 10K type strain sequencing project: providing services to taxonomists for standard genome sequencing and annotation.</title>
        <authorList>
            <consortium name="The Broad Institute Genomics Platform"/>
            <consortium name="The Broad Institute Genome Sequencing Center for Infectious Disease"/>
            <person name="Wu L."/>
            <person name="Ma J."/>
        </authorList>
    </citation>
    <scope>NUCLEOTIDE SEQUENCE [LARGE SCALE GENOMIC DNA]</scope>
    <source>
        <strain evidence="2 3">JCM 6242</strain>
    </source>
</reference>
<evidence type="ECO:0000256" key="1">
    <source>
        <dbReference type="SAM" id="MobiDB-lite"/>
    </source>
</evidence>
<dbReference type="Proteomes" id="UP001500831">
    <property type="component" value="Unassembled WGS sequence"/>
</dbReference>
<feature type="region of interest" description="Disordered" evidence="1">
    <location>
        <begin position="1"/>
        <end position="25"/>
    </location>
</feature>